<accession>A0A0F8Z6D3</accession>
<dbReference type="AlphaFoldDB" id="A0A0F8Z6D3"/>
<reference evidence="1" key="1">
    <citation type="journal article" date="2015" name="Nature">
        <title>Complex archaea that bridge the gap between prokaryotes and eukaryotes.</title>
        <authorList>
            <person name="Spang A."/>
            <person name="Saw J.H."/>
            <person name="Jorgensen S.L."/>
            <person name="Zaremba-Niedzwiedzka K."/>
            <person name="Martijn J."/>
            <person name="Lind A.E."/>
            <person name="van Eijk R."/>
            <person name="Schleper C."/>
            <person name="Guy L."/>
            <person name="Ettema T.J."/>
        </authorList>
    </citation>
    <scope>NUCLEOTIDE SEQUENCE</scope>
</reference>
<protein>
    <submittedName>
        <fullName evidence="1">Uncharacterized protein</fullName>
    </submittedName>
</protein>
<proteinExistence type="predicted"/>
<evidence type="ECO:0000313" key="1">
    <source>
        <dbReference type="EMBL" id="KKK89313.1"/>
    </source>
</evidence>
<gene>
    <name evidence="1" type="ORF">LCGC14_2734350</name>
</gene>
<name>A0A0F8Z6D3_9ZZZZ</name>
<comment type="caution">
    <text evidence="1">The sequence shown here is derived from an EMBL/GenBank/DDBJ whole genome shotgun (WGS) entry which is preliminary data.</text>
</comment>
<sequence length="91" mass="10769">MKRPKVLEILNPHIDDQGRKLYEARDRDICVTLAALDHAIVKITYDNRRIRYWFFLDKIENDLAVFLTGTLTVNVQRFITESARFKTLMNV</sequence>
<dbReference type="EMBL" id="LAZR01049587">
    <property type="protein sequence ID" value="KKK89313.1"/>
    <property type="molecule type" value="Genomic_DNA"/>
</dbReference>
<organism evidence="1">
    <name type="scientific">marine sediment metagenome</name>
    <dbReference type="NCBI Taxonomy" id="412755"/>
    <lineage>
        <taxon>unclassified sequences</taxon>
        <taxon>metagenomes</taxon>
        <taxon>ecological metagenomes</taxon>
    </lineage>
</organism>